<dbReference type="Pfam" id="PF03435">
    <property type="entry name" value="Sacchrp_dh_NADP"/>
    <property type="match status" value="1"/>
</dbReference>
<feature type="region of interest" description="Disordered" evidence="1">
    <location>
        <begin position="13"/>
        <end position="38"/>
    </location>
</feature>
<evidence type="ECO:0000313" key="3">
    <source>
        <dbReference type="EMBL" id="GMA42067.1"/>
    </source>
</evidence>
<dbReference type="InterPro" id="IPR051276">
    <property type="entry name" value="Saccharopine_DH-like_oxidrdct"/>
</dbReference>
<dbReference type="InterPro" id="IPR036291">
    <property type="entry name" value="NAD(P)-bd_dom_sf"/>
</dbReference>
<feature type="compositionally biased region" description="Basic and acidic residues" evidence="1">
    <location>
        <begin position="253"/>
        <end position="267"/>
    </location>
</feature>
<feature type="compositionally biased region" description="Polar residues" evidence="1">
    <location>
        <begin position="25"/>
        <end position="38"/>
    </location>
</feature>
<evidence type="ECO:0000256" key="1">
    <source>
        <dbReference type="SAM" id="MobiDB-lite"/>
    </source>
</evidence>
<dbReference type="InterPro" id="IPR005097">
    <property type="entry name" value="Sacchrp_dh_NADP-bd"/>
</dbReference>
<reference evidence="4" key="1">
    <citation type="journal article" date="2019" name="Int. J. Syst. Evol. Microbiol.">
        <title>The Global Catalogue of Microorganisms (GCM) 10K type strain sequencing project: providing services to taxonomists for standard genome sequencing and annotation.</title>
        <authorList>
            <consortium name="The Broad Institute Genomics Platform"/>
            <consortium name="The Broad Institute Genome Sequencing Center for Infectious Disease"/>
            <person name="Wu L."/>
            <person name="Ma J."/>
        </authorList>
    </citation>
    <scope>NUCLEOTIDE SEQUENCE [LARGE SCALE GENOMIC DNA]</scope>
    <source>
        <strain evidence="4">NBRC 113072</strain>
    </source>
</reference>
<dbReference type="PANTHER" id="PTHR12286">
    <property type="entry name" value="SACCHAROPINE DEHYDROGENASE-LIKE OXIDOREDUCTASE"/>
    <property type="match status" value="1"/>
</dbReference>
<dbReference type="Gene3D" id="3.40.50.720">
    <property type="entry name" value="NAD(P)-binding Rossmann-like Domain"/>
    <property type="match status" value="1"/>
</dbReference>
<sequence>MAGAVSTGAAPAVVLWPAPTENREQGSSMTSNDTTPSGDLNIGRDLDLVLVGATGFVGRLTAAHLAETAGEARIALAGRDLGRLEQARASLPPAASTWELVVVDVTDAEQAAALARRTTVVCSTVGPYEQYGKALVRACAEAGTHYCDLTGEVTFVRWSIDTVGPIAERTGARIVHSCGFDSVPSDLGVLETARAAAEAGDGTLTRTVTHVRSMRGGISGGTVASMRGQVVRAGEDPSVGRLLRDSYALSPDRAAEPDRSGHADTERVSGPAALARKAGVEYDRDSGRWTAPFFMASYNTRVVRWSNARTGWSYGRDLQYSEVVDTGEGPLGATRGVATSAAVTGIMGGMGKKPIRAVLDRVLPSPGEGPSDSSMKKGRFVFDIEADTTTGAHYRTRVADGRDPGYTSTAVMLGQSALALAQDDLAAVTDAGGVMTPATGLGRLLVDRLRRQGFTIETVRR</sequence>
<evidence type="ECO:0000259" key="2">
    <source>
        <dbReference type="Pfam" id="PF03435"/>
    </source>
</evidence>
<feature type="domain" description="Saccharopine dehydrogenase NADP binding" evidence="2">
    <location>
        <begin position="49"/>
        <end position="150"/>
    </location>
</feature>
<dbReference type="SUPFAM" id="SSF51735">
    <property type="entry name" value="NAD(P)-binding Rossmann-fold domains"/>
    <property type="match status" value="1"/>
</dbReference>
<dbReference type="PANTHER" id="PTHR12286:SF5">
    <property type="entry name" value="SACCHAROPINE DEHYDROGENASE-LIKE OXIDOREDUCTASE"/>
    <property type="match status" value="1"/>
</dbReference>
<accession>A0ABQ6IZE0</accession>
<dbReference type="Proteomes" id="UP001157126">
    <property type="component" value="Unassembled WGS sequence"/>
</dbReference>
<organism evidence="3 4">
    <name type="scientific">Mobilicoccus caccae</name>
    <dbReference type="NCBI Taxonomy" id="1859295"/>
    <lineage>
        <taxon>Bacteria</taxon>
        <taxon>Bacillati</taxon>
        <taxon>Actinomycetota</taxon>
        <taxon>Actinomycetes</taxon>
        <taxon>Micrococcales</taxon>
        <taxon>Dermatophilaceae</taxon>
        <taxon>Mobilicoccus</taxon>
    </lineage>
</organism>
<keyword evidence="4" id="KW-1185">Reference proteome</keyword>
<protein>
    <submittedName>
        <fullName evidence="3">Trans-acting enoyl reductase</fullName>
    </submittedName>
</protein>
<feature type="region of interest" description="Disordered" evidence="1">
    <location>
        <begin position="251"/>
        <end position="272"/>
    </location>
</feature>
<dbReference type="EMBL" id="BSUO01000001">
    <property type="protein sequence ID" value="GMA42067.1"/>
    <property type="molecule type" value="Genomic_DNA"/>
</dbReference>
<name>A0ABQ6IZE0_9MICO</name>
<proteinExistence type="predicted"/>
<comment type="caution">
    <text evidence="3">The sequence shown here is derived from an EMBL/GenBank/DDBJ whole genome shotgun (WGS) entry which is preliminary data.</text>
</comment>
<evidence type="ECO:0000313" key="4">
    <source>
        <dbReference type="Proteomes" id="UP001157126"/>
    </source>
</evidence>
<gene>
    <name evidence="3" type="ORF">GCM10025883_41120</name>
</gene>